<reference evidence="1" key="1">
    <citation type="submission" date="2017-01" db="EMBL/GenBank/DDBJ databases">
        <authorList>
            <person name="Assis F.L."/>
            <person name="Abrahao J.S."/>
            <person name="Silva L."/>
            <person name="Khalil J.B."/>
            <person name="Rodrigues R."/>
            <person name="Silva L.S."/>
            <person name="Arantes T."/>
            <person name="Boratto P."/>
            <person name="Andrade M."/>
            <person name="Kroon E.G."/>
            <person name="Ribeiro B."/>
            <person name="Bergier I."/>
            <person name="Seligmann H."/>
            <person name="Ghigo E."/>
            <person name="Colson P."/>
            <person name="Levasseur A."/>
            <person name="Raoult D."/>
            <person name="Scola B.L."/>
        </authorList>
    </citation>
    <scope>NUCLEOTIDE SEQUENCE</scope>
    <source>
        <strain evidence="1">Soda lake</strain>
    </source>
</reference>
<dbReference type="GO" id="GO:0042262">
    <property type="term" value="P:DNA protection"/>
    <property type="evidence" value="ECO:0007669"/>
    <property type="project" value="InterPro"/>
</dbReference>
<accession>A0A6N1NTH3</accession>
<dbReference type="KEGG" id="vg:80518325"/>
<dbReference type="EMBL" id="KY523104">
    <property type="protein sequence ID" value="QKU34908.1"/>
    <property type="molecule type" value="Genomic_DNA"/>
</dbReference>
<reference evidence="1" key="2">
    <citation type="journal article" date="2018" name="Nat. Commun.">
        <title>Tailed giant Tupanvirus possesses the most complete translational apparatus of the known virosphere.</title>
        <authorList>
            <person name="Abrahao J."/>
            <person name="Silva L."/>
            <person name="Silva L.S."/>
            <person name="Khalil J.Y.B."/>
            <person name="Rodrigues R."/>
            <person name="Arantes T."/>
            <person name="Assis F."/>
            <person name="Boratto P."/>
            <person name="Andrade M."/>
            <person name="Kroon E.G."/>
            <person name="Ribeiro B."/>
            <person name="Bergier I."/>
            <person name="Seligmann H."/>
            <person name="Ghigo E."/>
            <person name="Colson P."/>
            <person name="Levasseur A."/>
            <person name="Kroemer G."/>
            <person name="Raoult D."/>
            <person name="La Scola B."/>
        </authorList>
    </citation>
    <scope>NUCLEOTIDE SEQUENCE [LARGE SCALE GENOMIC DNA]</scope>
    <source>
        <strain evidence="1">Soda lake</strain>
    </source>
</reference>
<dbReference type="RefSeq" id="YP_010781561.1">
    <property type="nucleotide sequence ID" value="NC_075039.1"/>
</dbReference>
<organism evidence="1">
    <name type="scientific">Tupanvirus soda lake</name>
    <dbReference type="NCBI Taxonomy" id="2126985"/>
    <lineage>
        <taxon>Viruses</taxon>
        <taxon>Varidnaviria</taxon>
        <taxon>Bamfordvirae</taxon>
        <taxon>Nucleocytoviricota</taxon>
        <taxon>Megaviricetes</taxon>
        <taxon>Imitervirales</taxon>
        <taxon>Mimiviridae</taxon>
        <taxon>Megamimivirinae</taxon>
        <taxon>Tupanvirus</taxon>
        <taxon>Tupanvirus salinum</taxon>
    </lineage>
</organism>
<protein>
    <submittedName>
        <fullName evidence="1">Uncharacterized protein</fullName>
    </submittedName>
</protein>
<proteinExistence type="predicted"/>
<sequence length="148" mass="16929">MSYGRRFAYIDTSSGKKYGRYYACTPSQAAKKCASKRFQYLKSIGDNTTEIIIVIREITRGSAKKCFAYNAKKISITPYTIHIGNKTITYKYIFTVKKTSLPNNFLFNGKQLYVTNKITEPNEPVNEPVNDMQTKLMHISNNMIVVEV</sequence>
<dbReference type="SUPFAM" id="SSF102875">
    <property type="entry name" value="Chromosomal protein MC1"/>
    <property type="match status" value="1"/>
</dbReference>
<dbReference type="InterPro" id="IPR036620">
    <property type="entry name" value="MC1_sf"/>
</dbReference>
<dbReference type="GeneID" id="80518325"/>
<name>A0A6N1NTH3_9VIRU</name>
<evidence type="ECO:0000313" key="1">
    <source>
        <dbReference type="EMBL" id="QKU34908.1"/>
    </source>
</evidence>